<evidence type="ECO:0000313" key="12">
    <source>
        <dbReference type="Proteomes" id="UP000775547"/>
    </source>
</evidence>
<proteinExistence type="predicted"/>
<feature type="compositionally biased region" description="Gly residues" evidence="10">
    <location>
        <begin position="463"/>
        <end position="485"/>
    </location>
</feature>
<dbReference type="SUPFAM" id="SSF50998">
    <property type="entry name" value="Quinoprotein alcohol dehydrogenase-like"/>
    <property type="match status" value="1"/>
</dbReference>
<dbReference type="FunFam" id="2.130.10.10:FF:000069">
    <property type="entry name" value="WD repeat domain 33"/>
    <property type="match status" value="1"/>
</dbReference>
<feature type="repeat" description="WD" evidence="8">
    <location>
        <begin position="298"/>
        <end position="339"/>
    </location>
</feature>
<comment type="function">
    <text evidence="6">Required for 3'-end cleavage and polyadenylation of pre-mRNAs. Also involved in chromosome segregation where it has a role in chromosome attachment to the mitotic spindle.</text>
</comment>
<dbReference type="Proteomes" id="UP000775547">
    <property type="component" value="Unassembled WGS sequence"/>
</dbReference>
<evidence type="ECO:0000256" key="3">
    <source>
        <dbReference type="ARBA" id="ARBA00022664"/>
    </source>
</evidence>
<dbReference type="Pfam" id="PF00400">
    <property type="entry name" value="WD40"/>
    <property type="match status" value="6"/>
</dbReference>
<dbReference type="InterPro" id="IPR011047">
    <property type="entry name" value="Quinoprotein_ADH-like_sf"/>
</dbReference>
<feature type="repeat" description="WD" evidence="8">
    <location>
        <begin position="392"/>
        <end position="424"/>
    </location>
</feature>
<keyword evidence="12" id="KW-1185">Reference proteome</keyword>
<evidence type="ECO:0000256" key="10">
    <source>
        <dbReference type="SAM" id="MobiDB-lite"/>
    </source>
</evidence>
<reference evidence="11" key="1">
    <citation type="submission" date="2020-07" db="EMBL/GenBank/DDBJ databases">
        <authorList>
            <person name="Nieuwenhuis M."/>
            <person name="Van De Peppel L.J.J."/>
        </authorList>
    </citation>
    <scope>NUCLEOTIDE SEQUENCE</scope>
    <source>
        <strain evidence="11">AP01</strain>
        <tissue evidence="11">Mycelium</tissue>
    </source>
</reference>
<evidence type="ECO:0000256" key="1">
    <source>
        <dbReference type="ARBA" id="ARBA00004123"/>
    </source>
</evidence>
<dbReference type="InterPro" id="IPR015943">
    <property type="entry name" value="WD40/YVTN_repeat-like_dom_sf"/>
</dbReference>
<dbReference type="InterPro" id="IPR020472">
    <property type="entry name" value="WD40_PAC1"/>
</dbReference>
<comment type="subcellular location">
    <subcellularLocation>
        <location evidence="1 9">Nucleus</location>
    </subcellularLocation>
</comment>
<feature type="repeat" description="WD" evidence="8">
    <location>
        <begin position="340"/>
        <end position="381"/>
    </location>
</feature>
<gene>
    <name evidence="11" type="ORF">DXG03_001217</name>
</gene>
<evidence type="ECO:0000256" key="6">
    <source>
        <dbReference type="ARBA" id="ARBA00025498"/>
    </source>
</evidence>
<name>A0A9P7FWX6_9AGAR</name>
<protein>
    <recommendedName>
        <fullName evidence="7 9">Polyadenylation factor subunit 2</fullName>
    </recommendedName>
</protein>
<dbReference type="OrthoDB" id="16717at2759"/>
<feature type="region of interest" description="Disordered" evidence="10">
    <location>
        <begin position="1"/>
        <end position="41"/>
    </location>
</feature>
<accession>A0A9P7FWX6</accession>
<evidence type="ECO:0000256" key="4">
    <source>
        <dbReference type="ARBA" id="ARBA00022737"/>
    </source>
</evidence>
<reference evidence="11" key="2">
    <citation type="submission" date="2021-10" db="EMBL/GenBank/DDBJ databases">
        <title>Phylogenomics reveals ancestral predisposition of the termite-cultivated fungus Termitomyces towards a domesticated lifestyle.</title>
        <authorList>
            <person name="Auxier B."/>
            <person name="Grum-Grzhimaylo A."/>
            <person name="Cardenas M.E."/>
            <person name="Lodge J.D."/>
            <person name="Laessoe T."/>
            <person name="Pedersen O."/>
            <person name="Smith M.E."/>
            <person name="Kuyper T.W."/>
            <person name="Franco-Molano E.A."/>
            <person name="Baroni T.J."/>
            <person name="Aanen D.K."/>
        </authorList>
    </citation>
    <scope>NUCLEOTIDE SEQUENCE</scope>
    <source>
        <strain evidence="11">AP01</strain>
        <tissue evidence="11">Mycelium</tissue>
    </source>
</reference>
<keyword evidence="5 9" id="KW-0539">Nucleus</keyword>
<evidence type="ECO:0000256" key="8">
    <source>
        <dbReference type="PROSITE-ProRule" id="PRU00221"/>
    </source>
</evidence>
<evidence type="ECO:0000256" key="9">
    <source>
        <dbReference type="RuleBase" id="RU369034"/>
    </source>
</evidence>
<dbReference type="CDD" id="cd00200">
    <property type="entry name" value="WD40"/>
    <property type="match status" value="1"/>
</dbReference>
<dbReference type="GO" id="GO:0005847">
    <property type="term" value="C:mRNA cleavage and polyadenylation specificity factor complex"/>
    <property type="evidence" value="ECO:0007669"/>
    <property type="project" value="TreeGrafter"/>
</dbReference>
<dbReference type="PRINTS" id="PR00320">
    <property type="entry name" value="GPROTEINBRPT"/>
</dbReference>
<feature type="repeat" description="WD" evidence="8">
    <location>
        <begin position="256"/>
        <end position="297"/>
    </location>
</feature>
<evidence type="ECO:0000256" key="5">
    <source>
        <dbReference type="ARBA" id="ARBA00023242"/>
    </source>
</evidence>
<keyword evidence="4" id="KW-0677">Repeat</keyword>
<dbReference type="EMBL" id="JABCKV010001216">
    <property type="protein sequence ID" value="KAG5640097.1"/>
    <property type="molecule type" value="Genomic_DNA"/>
</dbReference>
<dbReference type="PANTHER" id="PTHR22836">
    <property type="entry name" value="WD40 REPEAT PROTEIN"/>
    <property type="match status" value="1"/>
</dbReference>
<dbReference type="Gene3D" id="2.130.10.10">
    <property type="entry name" value="YVTN repeat-like/Quinoprotein amine dehydrogenase"/>
    <property type="match status" value="2"/>
</dbReference>
<comment type="caution">
    <text evidence="11">The sequence shown here is derived from an EMBL/GenBank/DDBJ whole genome shotgun (WGS) entry which is preliminary data.</text>
</comment>
<dbReference type="GO" id="GO:0031124">
    <property type="term" value="P:mRNA 3'-end processing"/>
    <property type="evidence" value="ECO:0007669"/>
    <property type="project" value="UniProtKB-UniRule"/>
</dbReference>
<feature type="repeat" description="WD" evidence="8">
    <location>
        <begin position="214"/>
        <end position="255"/>
    </location>
</feature>
<dbReference type="AlphaFoldDB" id="A0A9P7FWX6"/>
<keyword evidence="2 8" id="KW-0853">WD repeat</keyword>
<dbReference type="SMART" id="SM00320">
    <property type="entry name" value="WD40"/>
    <property type="match status" value="7"/>
</dbReference>
<feature type="region of interest" description="Disordered" evidence="10">
    <location>
        <begin position="424"/>
        <end position="524"/>
    </location>
</feature>
<evidence type="ECO:0000256" key="7">
    <source>
        <dbReference type="ARBA" id="ARBA00026154"/>
    </source>
</evidence>
<dbReference type="InterPro" id="IPR045245">
    <property type="entry name" value="Pfs2-like"/>
</dbReference>
<evidence type="ECO:0000256" key="2">
    <source>
        <dbReference type="ARBA" id="ARBA00022574"/>
    </source>
</evidence>
<dbReference type="InterPro" id="IPR001680">
    <property type="entry name" value="WD40_rpt"/>
</dbReference>
<evidence type="ECO:0000313" key="11">
    <source>
        <dbReference type="EMBL" id="KAG5640097.1"/>
    </source>
</evidence>
<feature type="compositionally biased region" description="Low complexity" evidence="10">
    <location>
        <begin position="513"/>
        <end position="524"/>
    </location>
</feature>
<feature type="compositionally biased region" description="Gly residues" evidence="10">
    <location>
        <begin position="495"/>
        <end position="512"/>
    </location>
</feature>
<dbReference type="PROSITE" id="PS50082">
    <property type="entry name" value="WD_REPEATS_2"/>
    <property type="match status" value="5"/>
</dbReference>
<feature type="non-terminal residue" evidence="11">
    <location>
        <position position="1"/>
    </location>
</feature>
<dbReference type="PROSITE" id="PS50294">
    <property type="entry name" value="WD_REPEATS_REGION"/>
    <property type="match status" value="5"/>
</dbReference>
<organism evidence="11 12">
    <name type="scientific">Asterophora parasitica</name>
    <dbReference type="NCBI Taxonomy" id="117018"/>
    <lineage>
        <taxon>Eukaryota</taxon>
        <taxon>Fungi</taxon>
        <taxon>Dikarya</taxon>
        <taxon>Basidiomycota</taxon>
        <taxon>Agaricomycotina</taxon>
        <taxon>Agaricomycetes</taxon>
        <taxon>Agaricomycetidae</taxon>
        <taxon>Agaricales</taxon>
        <taxon>Tricholomatineae</taxon>
        <taxon>Lyophyllaceae</taxon>
        <taxon>Asterophora</taxon>
    </lineage>
</organism>
<dbReference type="PANTHER" id="PTHR22836:SF0">
    <property type="entry name" value="PRE-MRNA 3' END PROCESSING PROTEIN WDR33"/>
    <property type="match status" value="1"/>
</dbReference>
<sequence>MAAALPLLLPGRSTPKEPTTSHLEWTPQRYRTAPQPPPQDDGKVQEIELANARQMLDGKLIKKTRPRRTVDYNGGLGRWALLRKLRPNPHYVPYMRPALPYIVDVRQLLCVCIFVWLKIPASAATPEGVSRKLFNLTVHKWTPEGRRVLTGSTSGEFTLWNGLTFNFETILQAHDTAICTFRFTHSGAYLVSADKSGVIKYFEPNMNNLTAWQGSASREAIRGVSFSPDDRRFATASDDSSVRIWSFQESRVESSLTGHGWDVKCVEWHPTKGLLVSGSKDNQIKFWDPRTGTCLSTLHQHKNTIQALSWSPNGNMVASASRDQTVRVFDIRAMKEYRVLKGHKKEVCSVAWHPVHPLLVSGGSEGAIIHWDLATPEPTFTQPASSPRATLSQAHDSNVWSLAFHPLGHLLVSASNDHTTRFWSRERPGDASSVFSGGGEKPPEVADAGGEEEEEEAMVPGFGFTGQTGHGHGGGGGGGGGGGWWGKDESDVGERGGGGGSYEIRRGVGGYGDSSSGGDDFIPG</sequence>
<keyword evidence="3 9" id="KW-0507">mRNA processing</keyword>